<sequence>MTELGSSSSLSATRTSTPTKTGNRWPIPRIRVDHREPKCSISRAMPVVDVGQVASIITRVSDQGLEGYSPIDPSIPIINMVFGTLYTHHLTPRAWAILAVAKASGLDLDLVYAETENKDNYAKLLELNPLGQVPVFVGADGLIMKECIPITYYITNQNKKTTLLASTDVDRLTILQWMSFANSELLPNIGGVLLPMLGRHQIVRTNADDCLRGFHTDCGYLNKHLKERDYLVADQLTIADLFTVGALIFAVKVFHPDLYAKYPHLMSWFKRIYEEPIFKDVAGELELLNVPYPKLSDNE</sequence>
<proteinExistence type="inferred from homology"/>
<dbReference type="Gene3D" id="3.40.30.10">
    <property type="entry name" value="Glutaredoxin"/>
    <property type="match status" value="1"/>
</dbReference>
<comment type="similarity">
    <text evidence="1 2">Belongs to the GST superfamily.</text>
</comment>
<dbReference type="HOGENOM" id="CLU_011226_3_2_1"/>
<dbReference type="InterPro" id="IPR010987">
    <property type="entry name" value="Glutathione-S-Trfase_C-like"/>
</dbReference>
<dbReference type="AlphaFoldDB" id="A0A084B3Z9"/>
<dbReference type="PROSITE" id="PS50404">
    <property type="entry name" value="GST_NTER"/>
    <property type="match status" value="1"/>
</dbReference>
<dbReference type="PANTHER" id="PTHR43986:SF1">
    <property type="entry name" value="ELONGATION FACTOR 1-GAMMA"/>
    <property type="match status" value="1"/>
</dbReference>
<dbReference type="SUPFAM" id="SSF47616">
    <property type="entry name" value="GST C-terminal domain-like"/>
    <property type="match status" value="1"/>
</dbReference>
<dbReference type="FunFam" id="1.20.1050.10:FF:000006">
    <property type="entry name" value="Elongation factor 1 gamma"/>
    <property type="match status" value="1"/>
</dbReference>
<dbReference type="InterPro" id="IPR036282">
    <property type="entry name" value="Glutathione-S-Trfase_C_sf"/>
</dbReference>
<dbReference type="Pfam" id="PF00043">
    <property type="entry name" value="GST_C"/>
    <property type="match status" value="1"/>
</dbReference>
<evidence type="ECO:0000313" key="6">
    <source>
        <dbReference type="EMBL" id="KEY72278.1"/>
    </source>
</evidence>
<reference evidence="6 7" key="1">
    <citation type="journal article" date="2014" name="BMC Genomics">
        <title>Comparative genome sequencing reveals chemotype-specific gene clusters in the toxigenic black mold Stachybotrys.</title>
        <authorList>
            <person name="Semeiks J."/>
            <person name="Borek D."/>
            <person name="Otwinowski Z."/>
            <person name="Grishin N.V."/>
        </authorList>
    </citation>
    <scope>NUCLEOTIDE SEQUENCE [LARGE SCALE GENOMIC DNA]</scope>
    <source>
        <strain evidence="7">CBS 109288 / IBT 7711</strain>
    </source>
</reference>
<dbReference type="FunFam" id="3.40.30.10:FF:000142">
    <property type="entry name" value="Elongation factor 1 gamma"/>
    <property type="match status" value="1"/>
</dbReference>
<evidence type="ECO:0000256" key="1">
    <source>
        <dbReference type="ARBA" id="ARBA00007409"/>
    </source>
</evidence>
<dbReference type="CDD" id="cd03044">
    <property type="entry name" value="GST_N_EF1Bgamma"/>
    <property type="match status" value="1"/>
</dbReference>
<dbReference type="Gene3D" id="1.20.1050.10">
    <property type="match status" value="1"/>
</dbReference>
<organism evidence="6 7">
    <name type="scientific">Stachybotrys chartarum (strain CBS 109288 / IBT 7711)</name>
    <name type="common">Toxic black mold</name>
    <name type="synonym">Stilbospora chartarum</name>
    <dbReference type="NCBI Taxonomy" id="1280523"/>
    <lineage>
        <taxon>Eukaryota</taxon>
        <taxon>Fungi</taxon>
        <taxon>Dikarya</taxon>
        <taxon>Ascomycota</taxon>
        <taxon>Pezizomycotina</taxon>
        <taxon>Sordariomycetes</taxon>
        <taxon>Hypocreomycetidae</taxon>
        <taxon>Hypocreales</taxon>
        <taxon>Stachybotryaceae</taxon>
        <taxon>Stachybotrys</taxon>
    </lineage>
</organism>
<dbReference type="SUPFAM" id="SSF52833">
    <property type="entry name" value="Thioredoxin-like"/>
    <property type="match status" value="1"/>
</dbReference>
<dbReference type="PANTHER" id="PTHR43986">
    <property type="entry name" value="ELONGATION FACTOR 1-GAMMA"/>
    <property type="match status" value="1"/>
</dbReference>
<dbReference type="SFLD" id="SFLDG00358">
    <property type="entry name" value="Main_(cytGST)"/>
    <property type="match status" value="1"/>
</dbReference>
<evidence type="ECO:0000256" key="3">
    <source>
        <dbReference type="SAM" id="MobiDB-lite"/>
    </source>
</evidence>
<feature type="domain" description="GST C-terminal" evidence="5">
    <location>
        <begin position="167"/>
        <end position="292"/>
    </location>
</feature>
<name>A0A084B3Z9_STACB</name>
<keyword evidence="7" id="KW-1185">Reference proteome</keyword>
<evidence type="ECO:0000256" key="2">
    <source>
        <dbReference type="RuleBase" id="RU003494"/>
    </source>
</evidence>
<dbReference type="Proteomes" id="UP000028045">
    <property type="component" value="Unassembled WGS sequence"/>
</dbReference>
<gene>
    <name evidence="6" type="ORF">S7711_00276</name>
</gene>
<evidence type="ECO:0000259" key="5">
    <source>
        <dbReference type="PROSITE" id="PS50405"/>
    </source>
</evidence>
<evidence type="ECO:0008006" key="8">
    <source>
        <dbReference type="Google" id="ProtNLM"/>
    </source>
</evidence>
<dbReference type="SFLD" id="SFLDS00019">
    <property type="entry name" value="Glutathione_Transferase_(cytos"/>
    <property type="match status" value="1"/>
</dbReference>
<evidence type="ECO:0000259" key="4">
    <source>
        <dbReference type="PROSITE" id="PS50404"/>
    </source>
</evidence>
<accession>A0A084B3Z9</accession>
<dbReference type="InterPro" id="IPR040079">
    <property type="entry name" value="Glutathione_S-Trfase"/>
</dbReference>
<dbReference type="InterPro" id="IPR004045">
    <property type="entry name" value="Glutathione_S-Trfase_N"/>
</dbReference>
<evidence type="ECO:0000313" key="7">
    <source>
        <dbReference type="Proteomes" id="UP000028045"/>
    </source>
</evidence>
<dbReference type="PROSITE" id="PS50405">
    <property type="entry name" value="GST_CTER"/>
    <property type="match status" value="1"/>
</dbReference>
<dbReference type="GO" id="GO:0005634">
    <property type="term" value="C:nucleus"/>
    <property type="evidence" value="ECO:0007669"/>
    <property type="project" value="TreeGrafter"/>
</dbReference>
<dbReference type="EMBL" id="KL648097">
    <property type="protein sequence ID" value="KEY72278.1"/>
    <property type="molecule type" value="Genomic_DNA"/>
</dbReference>
<dbReference type="InterPro" id="IPR004046">
    <property type="entry name" value="GST_C"/>
</dbReference>
<feature type="compositionally biased region" description="Low complexity" evidence="3">
    <location>
        <begin position="1"/>
        <end position="19"/>
    </location>
</feature>
<feature type="region of interest" description="Disordered" evidence="3">
    <location>
        <begin position="1"/>
        <end position="26"/>
    </location>
</feature>
<dbReference type="CDD" id="cd03181">
    <property type="entry name" value="GST_C_EF1Bgamma_like"/>
    <property type="match status" value="1"/>
</dbReference>
<dbReference type="Pfam" id="PF02798">
    <property type="entry name" value="GST_N"/>
    <property type="match status" value="1"/>
</dbReference>
<dbReference type="InterPro" id="IPR050802">
    <property type="entry name" value="EF-GSTs"/>
</dbReference>
<dbReference type="InterPro" id="IPR036249">
    <property type="entry name" value="Thioredoxin-like_sf"/>
</dbReference>
<feature type="domain" description="GST N-terminal" evidence="4">
    <location>
        <begin position="81"/>
        <end position="162"/>
    </location>
</feature>
<dbReference type="GO" id="GO:0005737">
    <property type="term" value="C:cytoplasm"/>
    <property type="evidence" value="ECO:0007669"/>
    <property type="project" value="TreeGrafter"/>
</dbReference>
<protein>
    <recommendedName>
        <fullName evidence="8">GST N-terminal domain-containing protein</fullName>
    </recommendedName>
</protein>